<dbReference type="InterPro" id="IPR023346">
    <property type="entry name" value="Lysozyme-like_dom_sf"/>
</dbReference>
<proteinExistence type="predicted"/>
<keyword evidence="2" id="KW-1133">Transmembrane helix</keyword>
<keyword evidence="1" id="KW-0175">Coiled coil</keyword>
<evidence type="ECO:0000256" key="1">
    <source>
        <dbReference type="SAM" id="Coils"/>
    </source>
</evidence>
<dbReference type="Gene3D" id="1.10.8.350">
    <property type="entry name" value="Bacterial muramidase"/>
    <property type="match status" value="1"/>
</dbReference>
<organism evidence="3 4">
    <name type="scientific">Candidatus Liptonbacteria bacterium GWC1_60_9</name>
    <dbReference type="NCBI Taxonomy" id="1798645"/>
    <lineage>
        <taxon>Bacteria</taxon>
        <taxon>Candidatus Liptoniibacteriota</taxon>
    </lineage>
</organism>
<protein>
    <submittedName>
        <fullName evidence="3">Uncharacterized protein</fullName>
    </submittedName>
</protein>
<dbReference type="AlphaFoldDB" id="A0A1G2C6Z0"/>
<evidence type="ECO:0000313" key="3">
    <source>
        <dbReference type="EMBL" id="OGY96921.1"/>
    </source>
</evidence>
<gene>
    <name evidence="3" type="ORF">A2128_02395</name>
</gene>
<dbReference type="SUPFAM" id="SSF53955">
    <property type="entry name" value="Lysozyme-like"/>
    <property type="match status" value="1"/>
</dbReference>
<sequence>MNNDFTPPKPRVLRDVKRRGESSFAPLPPRVNLHYTRATRVPLFRIIKTGLILMAFVSFIFGSVSAPLNHAAQGAGQQEEERKVLETQLAELESQITQYEKTIASYKKQGSTLKSEIDRLNAQVAKLNLQIRAITLSLSRLNEEISATQSKIGVTESDIDQNKEAIGKLLQDLYEREDTGLIEVMLANPRLSDFFGNLNNLLAVQDSLRVALGKVVALRSELLDQKEALSVQRSDVQALKAYQDSQRQAIQKTRSDKDNLLQVTKGQEAKYQAILKETQKTAAEIRSRIFRLLGGGELPFGEAVKFAQFAERATGVRAALILAVLTQESSINGVIGANLGRCYYDTAWSNPEGRVMRASQAASFEEIMKELGLNPKTTPVSCPINRDGSYGGAMGPAQFMPRTWWDAQAQTGYKNRVSAVTGGSPASPFNNADAFTATALYLKDAGAANATLSKERIAAAKYYAGGNYQRHIWGYGDSVVRRAESFQDDIDVLNANVSGR</sequence>
<evidence type="ECO:0000313" key="4">
    <source>
        <dbReference type="Proteomes" id="UP000176349"/>
    </source>
</evidence>
<keyword evidence="2" id="KW-0812">Transmembrane</keyword>
<reference evidence="3 4" key="1">
    <citation type="journal article" date="2016" name="Nat. Commun.">
        <title>Thousands of microbial genomes shed light on interconnected biogeochemical processes in an aquifer system.</title>
        <authorList>
            <person name="Anantharaman K."/>
            <person name="Brown C.T."/>
            <person name="Hug L.A."/>
            <person name="Sharon I."/>
            <person name="Castelle C.J."/>
            <person name="Probst A.J."/>
            <person name="Thomas B.C."/>
            <person name="Singh A."/>
            <person name="Wilkins M.J."/>
            <person name="Karaoz U."/>
            <person name="Brodie E.L."/>
            <person name="Williams K.H."/>
            <person name="Hubbard S.S."/>
            <person name="Banfield J.F."/>
        </authorList>
    </citation>
    <scope>NUCLEOTIDE SEQUENCE [LARGE SCALE GENOMIC DNA]</scope>
</reference>
<accession>A0A1G2C6Z0</accession>
<feature type="transmembrane region" description="Helical" evidence="2">
    <location>
        <begin position="46"/>
        <end position="68"/>
    </location>
</feature>
<feature type="coiled-coil region" evidence="1">
    <location>
        <begin position="75"/>
        <end position="144"/>
    </location>
</feature>
<evidence type="ECO:0000256" key="2">
    <source>
        <dbReference type="SAM" id="Phobius"/>
    </source>
</evidence>
<keyword evidence="2" id="KW-0472">Membrane</keyword>
<dbReference type="Gene3D" id="6.10.250.3150">
    <property type="match status" value="1"/>
</dbReference>
<dbReference type="EMBL" id="MHKV01000029">
    <property type="protein sequence ID" value="OGY96921.1"/>
    <property type="molecule type" value="Genomic_DNA"/>
</dbReference>
<dbReference type="Proteomes" id="UP000176349">
    <property type="component" value="Unassembled WGS sequence"/>
</dbReference>
<comment type="caution">
    <text evidence="3">The sequence shown here is derived from an EMBL/GenBank/DDBJ whole genome shotgun (WGS) entry which is preliminary data.</text>
</comment>
<name>A0A1G2C6Z0_9BACT</name>